<name>A0A948TBR3_9BACT</name>
<reference evidence="1" key="2">
    <citation type="submission" date="2021-04" db="EMBL/GenBank/DDBJ databases">
        <authorList>
            <person name="Gilroy R."/>
        </authorList>
    </citation>
    <scope>NUCLEOTIDE SEQUENCE</scope>
    <source>
        <strain evidence="1">G4-2901</strain>
    </source>
</reference>
<reference evidence="1" key="1">
    <citation type="journal article" date="2021" name="PeerJ">
        <title>Extensive microbial diversity within the chicken gut microbiome revealed by metagenomics and culture.</title>
        <authorList>
            <person name="Gilroy R."/>
            <person name="Ravi A."/>
            <person name="Getino M."/>
            <person name="Pursley I."/>
            <person name="Horton D.L."/>
            <person name="Alikhan N.F."/>
            <person name="Baker D."/>
            <person name="Gharbi K."/>
            <person name="Hall N."/>
            <person name="Watson M."/>
            <person name="Adriaenssens E.M."/>
            <person name="Foster-Nyarko E."/>
            <person name="Jarju S."/>
            <person name="Secka A."/>
            <person name="Antonio M."/>
            <person name="Oren A."/>
            <person name="Chaudhuri R.R."/>
            <person name="La Ragione R."/>
            <person name="Hildebrand F."/>
            <person name="Pallen M.J."/>
        </authorList>
    </citation>
    <scope>NUCLEOTIDE SEQUENCE</scope>
    <source>
        <strain evidence="1">G4-2901</strain>
    </source>
</reference>
<accession>A0A948TBR3</accession>
<dbReference type="Proteomes" id="UP000783796">
    <property type="component" value="Unassembled WGS sequence"/>
</dbReference>
<protein>
    <submittedName>
        <fullName evidence="1">Uncharacterized protein</fullName>
    </submittedName>
</protein>
<dbReference type="EMBL" id="JAHLFW010000063">
    <property type="protein sequence ID" value="MBU3838053.1"/>
    <property type="molecule type" value="Genomic_DNA"/>
</dbReference>
<proteinExistence type="predicted"/>
<sequence length="163" mass="19159">MKERLYLYSTNTYLAHKLSQMFYNDTHYVWCTPIFNSKNLGTYDIGKDTPPSSTPLNIYNTLKEDVEHKDKHSEKIKQNRAGLMKGATIYLENGLITDEEFRYIKTIIEQAEITDFRPLLYIISYDKVKDKITRVAPELKAHPLSEEYIIPDLHSDEFDILEF</sequence>
<evidence type="ECO:0000313" key="1">
    <source>
        <dbReference type="EMBL" id="MBU3838053.1"/>
    </source>
</evidence>
<gene>
    <name evidence="1" type="ORF">H9777_07020</name>
</gene>
<evidence type="ECO:0000313" key="2">
    <source>
        <dbReference type="Proteomes" id="UP000783796"/>
    </source>
</evidence>
<organism evidence="1 2">
    <name type="scientific">Candidatus Phocaeicola faecigallinarum</name>
    <dbReference type="NCBI Taxonomy" id="2838732"/>
    <lineage>
        <taxon>Bacteria</taxon>
        <taxon>Pseudomonadati</taxon>
        <taxon>Bacteroidota</taxon>
        <taxon>Bacteroidia</taxon>
        <taxon>Bacteroidales</taxon>
        <taxon>Bacteroidaceae</taxon>
        <taxon>Phocaeicola</taxon>
    </lineage>
</organism>
<comment type="caution">
    <text evidence="1">The sequence shown here is derived from an EMBL/GenBank/DDBJ whole genome shotgun (WGS) entry which is preliminary data.</text>
</comment>
<dbReference type="AlphaFoldDB" id="A0A948TBR3"/>